<gene>
    <name evidence="2" type="ORF">L917_08936</name>
</gene>
<evidence type="ECO:0000256" key="1">
    <source>
        <dbReference type="SAM" id="MobiDB-lite"/>
    </source>
</evidence>
<proteinExistence type="predicted"/>
<organism evidence="2">
    <name type="scientific">Phytophthora nicotianae</name>
    <name type="common">Potato buckeye rot agent</name>
    <name type="synonym">Phytophthora parasitica</name>
    <dbReference type="NCBI Taxonomy" id="4792"/>
    <lineage>
        <taxon>Eukaryota</taxon>
        <taxon>Sar</taxon>
        <taxon>Stramenopiles</taxon>
        <taxon>Oomycota</taxon>
        <taxon>Peronosporomycetes</taxon>
        <taxon>Peronosporales</taxon>
        <taxon>Peronosporaceae</taxon>
        <taxon>Phytophthora</taxon>
    </lineage>
</organism>
<sequence length="53" mass="5807">MIRPGNVAVSLEFAPVSINTQEQPALEGTRHHKYSPSHAPRRPQNIICSKNGA</sequence>
<dbReference type="EMBL" id="KI679789">
    <property type="protein sequence ID" value="ETL92797.1"/>
    <property type="molecule type" value="Genomic_DNA"/>
</dbReference>
<accession>W2L607</accession>
<name>W2L607_PHYNI</name>
<evidence type="ECO:0000313" key="2">
    <source>
        <dbReference type="EMBL" id="ETL92797.1"/>
    </source>
</evidence>
<protein>
    <submittedName>
        <fullName evidence="2">Uncharacterized protein</fullName>
    </submittedName>
</protein>
<dbReference type="Proteomes" id="UP000054423">
    <property type="component" value="Unassembled WGS sequence"/>
</dbReference>
<dbReference type="AlphaFoldDB" id="W2L607"/>
<feature type="compositionally biased region" description="Basic residues" evidence="1">
    <location>
        <begin position="30"/>
        <end position="41"/>
    </location>
</feature>
<reference evidence="2" key="1">
    <citation type="submission" date="2013-11" db="EMBL/GenBank/DDBJ databases">
        <title>The Genome Sequence of Phytophthora parasitica CHvinca01.</title>
        <authorList>
            <consortium name="The Broad Institute Genomics Platform"/>
            <person name="Russ C."/>
            <person name="Tyler B."/>
            <person name="Panabieres F."/>
            <person name="Shan W."/>
            <person name="Tripathy S."/>
            <person name="Grunwald N."/>
            <person name="Machado M."/>
            <person name="Johnson C.S."/>
            <person name="Arredondo F."/>
            <person name="Hong C."/>
            <person name="Coffey M."/>
            <person name="Young S.K."/>
            <person name="Zeng Q."/>
            <person name="Gargeya S."/>
            <person name="Fitzgerald M."/>
            <person name="Abouelleil A."/>
            <person name="Alvarado L."/>
            <person name="Chapman S.B."/>
            <person name="Gainer-Dewar J."/>
            <person name="Goldberg J."/>
            <person name="Griggs A."/>
            <person name="Gujja S."/>
            <person name="Hansen M."/>
            <person name="Howarth C."/>
            <person name="Imamovic A."/>
            <person name="Ireland A."/>
            <person name="Larimer J."/>
            <person name="McCowan C."/>
            <person name="Murphy C."/>
            <person name="Pearson M."/>
            <person name="Poon T.W."/>
            <person name="Priest M."/>
            <person name="Roberts A."/>
            <person name="Saif S."/>
            <person name="Shea T."/>
            <person name="Sykes S."/>
            <person name="Wortman J."/>
            <person name="Nusbaum C."/>
            <person name="Birren B."/>
        </authorList>
    </citation>
    <scope>NUCLEOTIDE SEQUENCE [LARGE SCALE GENOMIC DNA]</scope>
    <source>
        <strain evidence="2">CHvinca01</strain>
    </source>
</reference>
<feature type="region of interest" description="Disordered" evidence="1">
    <location>
        <begin position="22"/>
        <end position="53"/>
    </location>
</feature>